<keyword evidence="7" id="KW-1185">Reference proteome</keyword>
<dbReference type="Pfam" id="PF02574">
    <property type="entry name" value="S-methyl_trans"/>
    <property type="match status" value="1"/>
</dbReference>
<evidence type="ECO:0000256" key="1">
    <source>
        <dbReference type="ARBA" id="ARBA00022603"/>
    </source>
</evidence>
<comment type="caution">
    <text evidence="6">The sequence shown here is derived from an EMBL/GenBank/DDBJ whole genome shotgun (WGS) entry which is preliminary data.</text>
</comment>
<feature type="binding site" evidence="3 4">
    <location>
        <position position="291"/>
    </location>
    <ligand>
        <name>Zn(2+)</name>
        <dbReference type="ChEBI" id="CHEBI:29105"/>
    </ligand>
</feature>
<feature type="domain" description="Hcy-binding" evidence="5">
    <location>
        <begin position="1"/>
        <end position="305"/>
    </location>
</feature>
<evidence type="ECO:0000313" key="6">
    <source>
        <dbReference type="EMBL" id="EKO36297.1"/>
    </source>
</evidence>
<feature type="binding site" evidence="4">
    <location>
        <position position="214"/>
    </location>
    <ligand>
        <name>Zn(2+)</name>
        <dbReference type="ChEBI" id="CHEBI:29105"/>
    </ligand>
</feature>
<dbReference type="PROSITE" id="PS50970">
    <property type="entry name" value="HCY"/>
    <property type="match status" value="1"/>
</dbReference>
<keyword evidence="3 4" id="KW-0862">Zinc</keyword>
<name>K6FCA9_9GAMM</name>
<dbReference type="InterPro" id="IPR036589">
    <property type="entry name" value="HCY_dom_sf"/>
</dbReference>
<dbReference type="GO" id="GO:0008168">
    <property type="term" value="F:methyltransferase activity"/>
    <property type="evidence" value="ECO:0007669"/>
    <property type="project" value="UniProtKB-UniRule"/>
</dbReference>
<feature type="binding site" evidence="3 4">
    <location>
        <position position="290"/>
    </location>
    <ligand>
        <name>Zn(2+)</name>
        <dbReference type="ChEBI" id="CHEBI:29105"/>
    </ligand>
</feature>
<dbReference type="SUPFAM" id="SSF82282">
    <property type="entry name" value="Homocysteine S-methyltransferase"/>
    <property type="match status" value="1"/>
</dbReference>
<dbReference type="PIRSF" id="PIRSF037505">
    <property type="entry name" value="Betaine_HMT"/>
    <property type="match status" value="1"/>
</dbReference>
<evidence type="ECO:0000313" key="7">
    <source>
        <dbReference type="Proteomes" id="UP000010310"/>
    </source>
</evidence>
<dbReference type="PANTHER" id="PTHR11103:SF18">
    <property type="entry name" value="SLR1189 PROTEIN"/>
    <property type="match status" value="1"/>
</dbReference>
<dbReference type="PANTHER" id="PTHR11103">
    <property type="entry name" value="SLR1189 PROTEIN"/>
    <property type="match status" value="1"/>
</dbReference>
<dbReference type="PATRIC" id="fig|1208365.4.peg.1019"/>
<dbReference type="GO" id="GO:0032259">
    <property type="term" value="P:methylation"/>
    <property type="evidence" value="ECO:0007669"/>
    <property type="project" value="UniProtKB-KW"/>
</dbReference>
<keyword evidence="3 4" id="KW-0479">Metal-binding</keyword>
<proteinExistence type="predicted"/>
<dbReference type="Gene3D" id="3.20.20.330">
    <property type="entry name" value="Homocysteine-binding-like domain"/>
    <property type="match status" value="1"/>
</dbReference>
<accession>K6FCA9</accession>
<evidence type="ECO:0000256" key="2">
    <source>
        <dbReference type="ARBA" id="ARBA00022679"/>
    </source>
</evidence>
<gene>
    <name evidence="6" type="ORF">B273_0414</name>
</gene>
<dbReference type="EMBL" id="AMWX01000009">
    <property type="protein sequence ID" value="EKO36297.1"/>
    <property type="molecule type" value="Genomic_DNA"/>
</dbReference>
<dbReference type="InterPro" id="IPR003726">
    <property type="entry name" value="HCY_dom"/>
</dbReference>
<dbReference type="GO" id="GO:0009086">
    <property type="term" value="P:methionine biosynthetic process"/>
    <property type="evidence" value="ECO:0007669"/>
    <property type="project" value="InterPro"/>
</dbReference>
<evidence type="ECO:0000256" key="4">
    <source>
        <dbReference type="PROSITE-ProRule" id="PRU00333"/>
    </source>
</evidence>
<keyword evidence="1 4" id="KW-0489">Methyltransferase</keyword>
<comment type="cofactor">
    <cofactor evidence="3">
        <name>Zn(2+)</name>
        <dbReference type="ChEBI" id="CHEBI:29105"/>
    </cofactor>
    <text evidence="3">Binds 1 zinc ion per subunit.</text>
</comment>
<evidence type="ECO:0000256" key="3">
    <source>
        <dbReference type="PIRSR" id="PIRSR037505-2"/>
    </source>
</evidence>
<organism evidence="6 7">
    <name type="scientific">SAR86 cluster bacterium SAR86E</name>
    <dbReference type="NCBI Taxonomy" id="1208365"/>
    <lineage>
        <taxon>Bacteria</taxon>
        <taxon>Pseudomonadati</taxon>
        <taxon>Pseudomonadota</taxon>
        <taxon>Gammaproteobacteria</taxon>
        <taxon>SAR86 cluster</taxon>
    </lineage>
</organism>
<keyword evidence="2 4" id="KW-0808">Transferase</keyword>
<sequence>MIEKKGEILSDLYILDCGLGSELKRKGFDLPDWTNSIWSAQAIIDEPDLIVEIHKDSIEAGSTVITTSNYYATPLILKDKQSKFDYKELSEIALTLAERAVKQSGKDIMIAGCFPPINVSFRPDLTPNKSEVESFYETLAEIYKGRVDAILCETMASIFEGEIAADVASQHFKKVWLSWNTRGLNPSLIPSGEELIQAAKSVSKFNLDCQLINCAHADLITESLEILKSVASNIGVYANSSIHTSREKQLESYENISEVHYHHQTEISSDEYAEFAKKWIAMGCKIVGGCCTTTPDHIKKIAELRS</sequence>
<reference evidence="6 7" key="1">
    <citation type="submission" date="2012-09" db="EMBL/GenBank/DDBJ databases">
        <authorList>
            <person name="Dupont C.L."/>
            <person name="Rusch D.B."/>
            <person name="Lombardo M.-J."/>
            <person name="Novotny M."/>
            <person name="Yee-Greenbaum J."/>
            <person name="Laskin R."/>
        </authorList>
    </citation>
    <scope>NUCLEOTIDE SEQUENCE [LARGE SCALE GENOMIC DNA]</scope>
    <source>
        <strain evidence="6">SAR86E</strain>
    </source>
</reference>
<dbReference type="STRING" id="1208365.B273_0414"/>
<protein>
    <submittedName>
        <fullName evidence="6">Homocysteine S-methyltransferase</fullName>
    </submittedName>
</protein>
<evidence type="ECO:0000259" key="5">
    <source>
        <dbReference type="PROSITE" id="PS50970"/>
    </source>
</evidence>
<dbReference type="InterPro" id="IPR017226">
    <property type="entry name" value="BHMT-like"/>
</dbReference>
<dbReference type="Proteomes" id="UP000010310">
    <property type="component" value="Unassembled WGS sequence"/>
</dbReference>
<dbReference type="GO" id="GO:0008270">
    <property type="term" value="F:zinc ion binding"/>
    <property type="evidence" value="ECO:0007669"/>
    <property type="project" value="InterPro"/>
</dbReference>
<dbReference type="AlphaFoldDB" id="K6FCA9"/>